<feature type="compositionally biased region" description="Polar residues" evidence="1">
    <location>
        <begin position="337"/>
        <end position="351"/>
    </location>
</feature>
<comment type="caution">
    <text evidence="2">The sequence shown here is derived from an EMBL/GenBank/DDBJ whole genome shotgun (WGS) entry which is preliminary data.</text>
</comment>
<feature type="region of interest" description="Disordered" evidence="1">
    <location>
        <begin position="13"/>
        <end position="51"/>
    </location>
</feature>
<feature type="compositionally biased region" description="Basic and acidic residues" evidence="1">
    <location>
        <begin position="261"/>
        <end position="270"/>
    </location>
</feature>
<sequence>MRRNPDMLAEIMEEEEGEESTTIGPSKRKSTGNSSFDRRLKIPRDDDIMGMIDDVTTPRGVSSMTSVVPETPQGIIPLAHSTPMVGRQVSMIKSAAFIIPSPIREDEEEGERKREGRRPNRSILDDLSATMGEGERRGVCTQHDDEDFPPLVDLRHPREQEEEERRMSRSEENQGDLSCHIRSPDFQHPGPSTIRQNYGREESPELFGKSDIGDDKKEHENVSESAALRVMLDEEEEEKEKTMKRKEEEEDSFDDDSIEILEQKKEEKKATPSPIVDSSSAVGATVLQSTSAIPAAAPSYQPTAAARSTTSLRSSQDSFYHDEIVDSPEAAPISPAVTASSLHKISPSASAAQPIRADDHDSFDDDDDFVATSSRSKENTLRSVGRTTPTSGVSNGRSVEVTEGLPSSVAQKTTGSTRGLFAEDIFGLNSLPNESKAVSNQSNVKNTPVRKNGKTPSTAFSSFSFFADESPSGSTPAVTREDSDFVDSSPKQTTSATRTPRGRGRGRGGRGLPRKVDPNSKVNQTIREQSTPVRISPRPPSRISEIVGSFEDEEFDVSGFDD</sequence>
<evidence type="ECO:0000256" key="1">
    <source>
        <dbReference type="SAM" id="MobiDB-lite"/>
    </source>
</evidence>
<feature type="compositionally biased region" description="Polar residues" evidence="1">
    <location>
        <begin position="489"/>
        <end position="498"/>
    </location>
</feature>
<feature type="compositionally biased region" description="Polar residues" evidence="1">
    <location>
        <begin position="276"/>
        <end position="292"/>
    </location>
</feature>
<feature type="compositionally biased region" description="Polar residues" evidence="1">
    <location>
        <begin position="408"/>
        <end position="417"/>
    </location>
</feature>
<feature type="compositionally biased region" description="Low complexity" evidence="1">
    <location>
        <begin position="294"/>
        <end position="315"/>
    </location>
</feature>
<feature type="compositionally biased region" description="Basic and acidic residues" evidence="1">
    <location>
        <begin position="153"/>
        <end position="172"/>
    </location>
</feature>
<name>A0AAN4ZAD9_9BILA</name>
<feature type="compositionally biased region" description="Polar residues" evidence="1">
    <location>
        <begin position="432"/>
        <end position="446"/>
    </location>
</feature>
<feature type="compositionally biased region" description="Polar residues" evidence="1">
    <location>
        <begin position="381"/>
        <end position="397"/>
    </location>
</feature>
<dbReference type="Proteomes" id="UP001328107">
    <property type="component" value="Unassembled WGS sequence"/>
</dbReference>
<organism evidence="2 3">
    <name type="scientific">Pristionchus mayeri</name>
    <dbReference type="NCBI Taxonomy" id="1317129"/>
    <lineage>
        <taxon>Eukaryota</taxon>
        <taxon>Metazoa</taxon>
        <taxon>Ecdysozoa</taxon>
        <taxon>Nematoda</taxon>
        <taxon>Chromadorea</taxon>
        <taxon>Rhabditida</taxon>
        <taxon>Rhabditina</taxon>
        <taxon>Diplogasteromorpha</taxon>
        <taxon>Diplogasteroidea</taxon>
        <taxon>Neodiplogasteridae</taxon>
        <taxon>Pristionchus</taxon>
    </lineage>
</organism>
<feature type="compositionally biased region" description="Basic and acidic residues" evidence="1">
    <location>
        <begin position="211"/>
        <end position="222"/>
    </location>
</feature>
<feature type="region of interest" description="Disordered" evidence="1">
    <location>
        <begin position="102"/>
        <end position="418"/>
    </location>
</feature>
<protein>
    <submittedName>
        <fullName evidence="2">Uncharacterized protein</fullName>
    </submittedName>
</protein>
<dbReference type="EMBL" id="BTRK01000002">
    <property type="protein sequence ID" value="GMR36309.1"/>
    <property type="molecule type" value="Genomic_DNA"/>
</dbReference>
<feature type="compositionally biased region" description="Polar residues" evidence="1">
    <location>
        <begin position="520"/>
        <end position="533"/>
    </location>
</feature>
<feature type="compositionally biased region" description="Low complexity" evidence="1">
    <location>
        <begin position="455"/>
        <end position="472"/>
    </location>
</feature>
<feature type="compositionally biased region" description="Acidic residues" evidence="1">
    <location>
        <begin position="248"/>
        <end position="259"/>
    </location>
</feature>
<evidence type="ECO:0000313" key="3">
    <source>
        <dbReference type="Proteomes" id="UP001328107"/>
    </source>
</evidence>
<feature type="compositionally biased region" description="Basic and acidic residues" evidence="1">
    <location>
        <begin position="36"/>
        <end position="47"/>
    </location>
</feature>
<accession>A0AAN4ZAD9</accession>
<evidence type="ECO:0000313" key="2">
    <source>
        <dbReference type="EMBL" id="GMR36309.1"/>
    </source>
</evidence>
<reference evidence="3" key="1">
    <citation type="submission" date="2022-10" db="EMBL/GenBank/DDBJ databases">
        <title>Genome assembly of Pristionchus species.</title>
        <authorList>
            <person name="Yoshida K."/>
            <person name="Sommer R.J."/>
        </authorList>
    </citation>
    <scope>NUCLEOTIDE SEQUENCE [LARGE SCALE GENOMIC DNA]</scope>
    <source>
        <strain evidence="3">RS5460</strain>
    </source>
</reference>
<dbReference type="AlphaFoldDB" id="A0AAN4ZAD9"/>
<proteinExistence type="predicted"/>
<feature type="region of interest" description="Disordered" evidence="1">
    <location>
        <begin position="432"/>
        <end position="543"/>
    </location>
</feature>
<keyword evidence="3" id="KW-1185">Reference proteome</keyword>
<gene>
    <name evidence="2" type="ORF">PMAYCL1PPCAC_06504</name>
</gene>